<organism evidence="8 9">
    <name type="scientific">Thioalbus denitrificans</name>
    <dbReference type="NCBI Taxonomy" id="547122"/>
    <lineage>
        <taxon>Bacteria</taxon>
        <taxon>Pseudomonadati</taxon>
        <taxon>Pseudomonadota</taxon>
        <taxon>Gammaproteobacteria</taxon>
        <taxon>Chromatiales</taxon>
        <taxon>Ectothiorhodospiraceae</taxon>
        <taxon>Thioalbus</taxon>
    </lineage>
</organism>
<feature type="transmembrane region" description="Helical" evidence="7">
    <location>
        <begin position="69"/>
        <end position="88"/>
    </location>
</feature>
<name>A0A369BNH9_9GAMM</name>
<proteinExistence type="inferred from homology"/>
<dbReference type="RefSeq" id="WP_114281363.1">
    <property type="nucleotide sequence ID" value="NZ_QPJY01000019.1"/>
</dbReference>
<dbReference type="OrthoDB" id="9804822at2"/>
<dbReference type="Proteomes" id="UP000252707">
    <property type="component" value="Unassembled WGS sequence"/>
</dbReference>
<accession>A0A369BNH9</accession>
<evidence type="ECO:0000256" key="5">
    <source>
        <dbReference type="ARBA" id="ARBA00022989"/>
    </source>
</evidence>
<dbReference type="GO" id="GO:0042970">
    <property type="term" value="F:homoserine transmembrane transporter activity"/>
    <property type="evidence" value="ECO:0007669"/>
    <property type="project" value="TreeGrafter"/>
</dbReference>
<feature type="transmembrane region" description="Helical" evidence="7">
    <location>
        <begin position="39"/>
        <end position="62"/>
    </location>
</feature>
<feature type="transmembrane region" description="Helical" evidence="7">
    <location>
        <begin position="147"/>
        <end position="168"/>
    </location>
</feature>
<dbReference type="GO" id="GO:0005886">
    <property type="term" value="C:plasma membrane"/>
    <property type="evidence" value="ECO:0007669"/>
    <property type="project" value="UniProtKB-SubCell"/>
</dbReference>
<dbReference type="Pfam" id="PF01810">
    <property type="entry name" value="LysE"/>
    <property type="match status" value="1"/>
</dbReference>
<keyword evidence="9" id="KW-1185">Reference proteome</keyword>
<keyword evidence="5 7" id="KW-1133">Transmembrane helix</keyword>
<dbReference type="AlphaFoldDB" id="A0A369BNH9"/>
<evidence type="ECO:0000256" key="1">
    <source>
        <dbReference type="ARBA" id="ARBA00004651"/>
    </source>
</evidence>
<evidence type="ECO:0000256" key="3">
    <source>
        <dbReference type="ARBA" id="ARBA00022475"/>
    </source>
</evidence>
<evidence type="ECO:0000256" key="6">
    <source>
        <dbReference type="ARBA" id="ARBA00023136"/>
    </source>
</evidence>
<dbReference type="InterPro" id="IPR001123">
    <property type="entry name" value="LeuE-type"/>
</dbReference>
<sequence>MDLQVWITLLIAAILISLSPGAGAVTSMSYGLTHGVRNAFFAVLGLQLGWMTQFLVVGIGLGGIISASVTLFTLIKWIGVIYLVWLGVQKWRESGELKLKGVGVAFSPWRAFWQSALVNLTNPKALVFLVALLPQVLDPHRPQPLQLTLIGLTLLAVDLVVMTGYSVMASRMRRWLRNTRAVMWQNRVTGTVLIGAGLLLSTARNRV</sequence>
<evidence type="ECO:0000256" key="4">
    <source>
        <dbReference type="ARBA" id="ARBA00022692"/>
    </source>
</evidence>
<reference evidence="8 9" key="1">
    <citation type="submission" date="2018-07" db="EMBL/GenBank/DDBJ databases">
        <title>Genomic Encyclopedia of Type Strains, Phase IV (KMG-IV): sequencing the most valuable type-strain genomes for metagenomic binning, comparative biology and taxonomic classification.</title>
        <authorList>
            <person name="Goeker M."/>
        </authorList>
    </citation>
    <scope>NUCLEOTIDE SEQUENCE [LARGE SCALE GENOMIC DNA]</scope>
    <source>
        <strain evidence="8 9">DSM 26407</strain>
    </source>
</reference>
<dbReference type="PANTHER" id="PTHR30086">
    <property type="entry name" value="ARGININE EXPORTER PROTEIN ARGO"/>
    <property type="match status" value="1"/>
</dbReference>
<gene>
    <name evidence="8" type="ORF">DFQ59_11934</name>
</gene>
<comment type="caution">
    <text evidence="8">The sequence shown here is derived from an EMBL/GenBank/DDBJ whole genome shotgun (WGS) entry which is preliminary data.</text>
</comment>
<evidence type="ECO:0000313" key="8">
    <source>
        <dbReference type="EMBL" id="RCX22017.1"/>
    </source>
</evidence>
<evidence type="ECO:0000256" key="2">
    <source>
        <dbReference type="ARBA" id="ARBA00007928"/>
    </source>
</evidence>
<dbReference type="EMBL" id="QPJY01000019">
    <property type="protein sequence ID" value="RCX22017.1"/>
    <property type="molecule type" value="Genomic_DNA"/>
</dbReference>
<evidence type="ECO:0000313" key="9">
    <source>
        <dbReference type="Proteomes" id="UP000252707"/>
    </source>
</evidence>
<comment type="subcellular location">
    <subcellularLocation>
        <location evidence="1">Cell membrane</location>
        <topology evidence="1">Multi-pass membrane protein</topology>
    </subcellularLocation>
</comment>
<protein>
    <submittedName>
        <fullName evidence="8">Homoserine/homoserine lactone efflux protein</fullName>
    </submittedName>
</protein>
<dbReference type="PANTHER" id="PTHR30086:SF14">
    <property type="entry name" value="HOMOSERINE_HOMOSERINE LACTONE EFFLUX PROTEIN"/>
    <property type="match status" value="1"/>
</dbReference>
<keyword evidence="4 7" id="KW-0812">Transmembrane</keyword>
<keyword evidence="6 7" id="KW-0472">Membrane</keyword>
<dbReference type="PIRSF" id="PIRSF006324">
    <property type="entry name" value="LeuE"/>
    <property type="match status" value="1"/>
</dbReference>
<dbReference type="NCBIfam" id="NF007812">
    <property type="entry name" value="PRK10520.1"/>
    <property type="match status" value="1"/>
</dbReference>
<comment type="similarity">
    <text evidence="2">Belongs to the Rht family.</text>
</comment>
<evidence type="ECO:0000256" key="7">
    <source>
        <dbReference type="SAM" id="Phobius"/>
    </source>
</evidence>
<keyword evidence="3" id="KW-1003">Cell membrane</keyword>